<name>I1D729_9PSEU</name>
<organism evidence="2 3">
    <name type="scientific">Saccharomonospora glauca K62</name>
    <dbReference type="NCBI Taxonomy" id="928724"/>
    <lineage>
        <taxon>Bacteria</taxon>
        <taxon>Bacillati</taxon>
        <taxon>Actinomycetota</taxon>
        <taxon>Actinomycetes</taxon>
        <taxon>Pseudonocardiales</taxon>
        <taxon>Pseudonocardiaceae</taxon>
        <taxon>Saccharomonospora</taxon>
    </lineage>
</organism>
<gene>
    <name evidence="2" type="ORF">SacglDRAFT_03910</name>
</gene>
<feature type="signal peptide" evidence="1">
    <location>
        <begin position="1"/>
        <end position="26"/>
    </location>
</feature>
<keyword evidence="1" id="KW-0732">Signal</keyword>
<dbReference type="RefSeq" id="WP_005466577.1">
    <property type="nucleotide sequence ID" value="NZ_CM001484.1"/>
</dbReference>
<proteinExistence type="predicted"/>
<dbReference type="eggNOG" id="ENOG5033AFN">
    <property type="taxonomic scope" value="Bacteria"/>
</dbReference>
<keyword evidence="3" id="KW-1185">Reference proteome</keyword>
<reference evidence="2 3" key="1">
    <citation type="submission" date="2011-09" db="EMBL/GenBank/DDBJ databases">
        <authorList>
            <consortium name="US DOE Joint Genome Institute (JGI-PGF)"/>
            <person name="Lucas S."/>
            <person name="Han J."/>
            <person name="Lapidus A."/>
            <person name="Cheng J.-F."/>
            <person name="Goodwin L."/>
            <person name="Pitluck S."/>
            <person name="Peters L."/>
            <person name="Land M.L."/>
            <person name="Hauser L."/>
            <person name="Brambilla E."/>
            <person name="Klenk H.-P."/>
            <person name="Woyke T.J."/>
        </authorList>
    </citation>
    <scope>NUCLEOTIDE SEQUENCE [LARGE SCALE GENOMIC DNA]</scope>
    <source>
        <strain evidence="2 3">K62</strain>
    </source>
</reference>
<accession>I1D729</accession>
<evidence type="ECO:0008006" key="4">
    <source>
        <dbReference type="Google" id="ProtNLM"/>
    </source>
</evidence>
<feature type="chain" id="PRO_5003638614" description="Secreted protein" evidence="1">
    <location>
        <begin position="27"/>
        <end position="137"/>
    </location>
</feature>
<evidence type="ECO:0000313" key="3">
    <source>
        <dbReference type="Proteomes" id="UP000005087"/>
    </source>
</evidence>
<sequence>MNVKRIGTALAAATAVVCLAAPAASAVEGPQLGPGEWDYLGSSALQVTGTYNYFTTNHVKSGGGDFAICLEDATSAGIFTVMEYDPDNADDKVREVYLSEGACSILRDIGGYVDGDNNRAEFYVATAGILGTIGFWD</sequence>
<dbReference type="Proteomes" id="UP000005087">
    <property type="component" value="Chromosome"/>
</dbReference>
<dbReference type="HOGENOM" id="CLU_149316_0_0_11"/>
<protein>
    <recommendedName>
        <fullName evidence="4">Secreted protein</fullName>
    </recommendedName>
</protein>
<reference evidence="3" key="2">
    <citation type="submission" date="2012-01" db="EMBL/GenBank/DDBJ databases">
        <title>Noncontiguous Finished sequence of chromosome of Saccharomonospora glauca K62.</title>
        <authorList>
            <consortium name="US DOE Joint Genome Institute"/>
            <person name="Lucas S."/>
            <person name="Han J."/>
            <person name="Lapidus A."/>
            <person name="Cheng J.-F."/>
            <person name="Goodwin L."/>
            <person name="Pitluck S."/>
            <person name="Peters L."/>
            <person name="Mikhailova N."/>
            <person name="Held B."/>
            <person name="Detter J.C."/>
            <person name="Han C."/>
            <person name="Tapia R."/>
            <person name="Land M."/>
            <person name="Hauser L."/>
            <person name="Kyrpides N."/>
            <person name="Ivanova N."/>
            <person name="Pagani I."/>
            <person name="Brambilla E.-M."/>
            <person name="Klenk H.-P."/>
            <person name="Woyke T."/>
        </authorList>
    </citation>
    <scope>NUCLEOTIDE SEQUENCE [LARGE SCALE GENOMIC DNA]</scope>
    <source>
        <strain evidence="3">K62</strain>
    </source>
</reference>
<evidence type="ECO:0000256" key="1">
    <source>
        <dbReference type="SAM" id="SignalP"/>
    </source>
</evidence>
<evidence type="ECO:0000313" key="2">
    <source>
        <dbReference type="EMBL" id="EIF00754.1"/>
    </source>
</evidence>
<dbReference type="OrthoDB" id="2912061at2"/>
<dbReference type="EMBL" id="CM001484">
    <property type="protein sequence ID" value="EIF00754.1"/>
    <property type="molecule type" value="Genomic_DNA"/>
</dbReference>
<dbReference type="AlphaFoldDB" id="I1D729"/>